<proteinExistence type="predicted"/>
<organism evidence="1 2">
    <name type="scientific">Paramecium pentaurelia</name>
    <dbReference type="NCBI Taxonomy" id="43138"/>
    <lineage>
        <taxon>Eukaryota</taxon>
        <taxon>Sar</taxon>
        <taxon>Alveolata</taxon>
        <taxon>Ciliophora</taxon>
        <taxon>Intramacronucleata</taxon>
        <taxon>Oligohymenophorea</taxon>
        <taxon>Peniculida</taxon>
        <taxon>Parameciidae</taxon>
        <taxon>Paramecium</taxon>
    </lineage>
</organism>
<keyword evidence="2" id="KW-1185">Reference proteome</keyword>
<evidence type="ECO:0000313" key="2">
    <source>
        <dbReference type="Proteomes" id="UP000689195"/>
    </source>
</evidence>
<dbReference type="Proteomes" id="UP000689195">
    <property type="component" value="Unassembled WGS sequence"/>
</dbReference>
<accession>A0A8S1RVV0</accession>
<reference evidence="1" key="1">
    <citation type="submission" date="2021-01" db="EMBL/GenBank/DDBJ databases">
        <authorList>
            <consortium name="Genoscope - CEA"/>
            <person name="William W."/>
        </authorList>
    </citation>
    <scope>NUCLEOTIDE SEQUENCE</scope>
</reference>
<comment type="caution">
    <text evidence="1">The sequence shown here is derived from an EMBL/GenBank/DDBJ whole genome shotgun (WGS) entry which is preliminary data.</text>
</comment>
<dbReference type="AlphaFoldDB" id="A0A8S1RVV0"/>
<name>A0A8S1RVV0_9CILI</name>
<protein>
    <submittedName>
        <fullName evidence="1">Uncharacterized protein</fullName>
    </submittedName>
</protein>
<dbReference type="OrthoDB" id="10335257at2759"/>
<evidence type="ECO:0000313" key="1">
    <source>
        <dbReference type="EMBL" id="CAD8131522.1"/>
    </source>
</evidence>
<dbReference type="EMBL" id="CAJJDO010000001">
    <property type="protein sequence ID" value="CAD8131522.1"/>
    <property type="molecule type" value="Genomic_DNA"/>
</dbReference>
<gene>
    <name evidence="1" type="ORF">PPENT_87.1.T0010119</name>
</gene>
<sequence>MKKSLTFDTDSKYNFSQKIHLLRHQRNKDKIKEAILKLENPFDPSQISQALKCLENQFQRRALLDQIILIRKEKLKMQELEKINQMKDILTKVSRKLSLIKNQQTKYTRDQDDFKILQEERNKFDKFQYENLNFQINEDKHQLRRLSSLSFLTKETDKWKVNPQQQIVQQNLFVRRKTQRNASLIVNAVQKKQIYLQSEQNTTNSLIIQNNSLQFQD</sequence>